<feature type="compositionally biased region" description="Polar residues" evidence="1">
    <location>
        <begin position="65"/>
        <end position="78"/>
    </location>
</feature>
<comment type="caution">
    <text evidence="2">The sequence shown here is derived from an EMBL/GenBank/DDBJ whole genome shotgun (WGS) entry which is preliminary data.</text>
</comment>
<feature type="compositionally biased region" description="Basic and acidic residues" evidence="1">
    <location>
        <begin position="882"/>
        <end position="905"/>
    </location>
</feature>
<sequence>MEEPIQTSADSNEVNEVDNISHVPASQECAAEPVLGPETSLSDQQETSEVLEEEELVREQPAAETTSAVAGNANQQITETDRVSLGLEEANLVIQDTEECEDKSGNLQPPEWQSEHMENDDQSEDTLATIAEQERLEQASNIDTAEPNKETTEFTSNRSATSGVLVSTPEAEMNEIEGHEAAHDSTTHEIGEQRESEVTTEPFKTTREMEEESPEIMMTGEAKQFTGSDIDLMHGAGEEPEEKMLPVENVVEKDSCTADNFVVANEVSNLSEDEEERKEQLDVMSDSIGNLTPEPSTNAHGDLEERENGSPLPETESTQGHQLQQQDEADNISASTESTSQVAGLAQICESSDTHRDFRGDKTNEQEQLERQMDTEPVTDSQVPPQLEEDLMKHEEQAEQDAATPAESAMIAPASFVPQILDLETEEQSYTENSEADRKQPGNGDDYVYAHQEQNVGNYMLETEKPEFSEENIATEIGDESKIVDQVEVEDKVSEFEVVSENAEEQKVEIAPTASSLVGTASDETVVEKVEEMHQTKEETEVEQLTINNRDEVETSLPDKSLADSDNAHPSTDELLISYATQESISTQFETAEELNKTPHEHEFINPEHVIVEDTHTEWLHSRQQQQRQHSEQNEPIYSNETRDRPVCFTQELNLEVDRPDIEPLEDVLVAQAQPTEYSIGASCVADVCKHLETVTENEEGEEEEELVVAVKKGEQFTPADQSLQVESEPLSKEVVGESGQVEINTNTTMEITNSHPVLYPTEERDFSILTNEELGDENEPMIMPTTTAQIHGPLMLMNGSSKPKASALKPISANQAELLIRRAEQEREKSNLVNGYGPDSEEMLSDKENQEKYARLMGKLLPREQYVFDEQQQQQRKQRSKTLEPDFDVKQLKDWNESQSDVKRKSATLGRSGSRKRPRLLPKPSVNDDHLFPDSVTPSKVDRNLSVRSLSVGLPEGTYDVPYIDDDAFVPRRLRTQIDQNETNGNGSEASTESDEYMWDPSLSRFSALDPSHRADIDECIPTPREFPQTQW</sequence>
<evidence type="ECO:0000313" key="2">
    <source>
        <dbReference type="EMBL" id="KAA0189448.1"/>
    </source>
</evidence>
<reference evidence="2" key="1">
    <citation type="submission" date="2019-05" db="EMBL/GenBank/DDBJ databases">
        <title>Annotation for the trematode Fasciolopsis buski.</title>
        <authorList>
            <person name="Choi Y.-J."/>
        </authorList>
    </citation>
    <scope>NUCLEOTIDE SEQUENCE</scope>
    <source>
        <strain evidence="2">HT</strain>
        <tissue evidence="2">Whole worm</tissue>
    </source>
</reference>
<dbReference type="EMBL" id="LUCM01007720">
    <property type="protein sequence ID" value="KAA0189448.1"/>
    <property type="molecule type" value="Genomic_DNA"/>
</dbReference>
<gene>
    <name evidence="2" type="ORF">FBUS_04726</name>
</gene>
<organism evidence="2 3">
    <name type="scientific">Fasciolopsis buskii</name>
    <dbReference type="NCBI Taxonomy" id="27845"/>
    <lineage>
        <taxon>Eukaryota</taxon>
        <taxon>Metazoa</taxon>
        <taxon>Spiralia</taxon>
        <taxon>Lophotrochozoa</taxon>
        <taxon>Platyhelminthes</taxon>
        <taxon>Trematoda</taxon>
        <taxon>Digenea</taxon>
        <taxon>Plagiorchiida</taxon>
        <taxon>Echinostomata</taxon>
        <taxon>Echinostomatoidea</taxon>
        <taxon>Fasciolidae</taxon>
        <taxon>Fasciolopsis</taxon>
    </lineage>
</organism>
<feature type="region of interest" description="Disordered" evidence="1">
    <location>
        <begin position="617"/>
        <end position="644"/>
    </location>
</feature>
<feature type="compositionally biased region" description="Polar residues" evidence="1">
    <location>
        <begin position="1"/>
        <end position="14"/>
    </location>
</feature>
<feature type="compositionally biased region" description="Basic and acidic residues" evidence="1">
    <location>
        <begin position="352"/>
        <end position="374"/>
    </location>
</feature>
<dbReference type="OrthoDB" id="6270660at2759"/>
<feature type="region of interest" description="Disordered" evidence="1">
    <location>
        <begin position="266"/>
        <end position="448"/>
    </location>
</feature>
<feature type="region of interest" description="Disordered" evidence="1">
    <location>
        <begin position="1"/>
        <end position="83"/>
    </location>
</feature>
<feature type="compositionally biased region" description="Polar residues" evidence="1">
    <location>
        <begin position="315"/>
        <end position="342"/>
    </location>
</feature>
<feature type="region of interest" description="Disordered" evidence="1">
    <location>
        <begin position="96"/>
        <end position="221"/>
    </location>
</feature>
<protein>
    <submittedName>
        <fullName evidence="2">Uncharacterized protein</fullName>
    </submittedName>
</protein>
<name>A0A8E0RW04_9TREM</name>
<feature type="compositionally biased region" description="Polar residues" evidence="1">
    <location>
        <begin position="978"/>
        <end position="992"/>
    </location>
</feature>
<keyword evidence="3" id="KW-1185">Reference proteome</keyword>
<evidence type="ECO:0000256" key="1">
    <source>
        <dbReference type="SAM" id="MobiDB-lite"/>
    </source>
</evidence>
<dbReference type="Proteomes" id="UP000728185">
    <property type="component" value="Unassembled WGS sequence"/>
</dbReference>
<evidence type="ECO:0000313" key="3">
    <source>
        <dbReference type="Proteomes" id="UP000728185"/>
    </source>
</evidence>
<feature type="compositionally biased region" description="Polar residues" evidence="1">
    <location>
        <begin position="153"/>
        <end position="165"/>
    </location>
</feature>
<feature type="compositionally biased region" description="Basic and acidic residues" evidence="1">
    <location>
        <begin position="176"/>
        <end position="197"/>
    </location>
</feature>
<feature type="compositionally biased region" description="Polar residues" evidence="1">
    <location>
        <begin position="287"/>
        <end position="299"/>
    </location>
</feature>
<proteinExistence type="predicted"/>
<dbReference type="AlphaFoldDB" id="A0A8E0RW04"/>
<feature type="region of interest" description="Disordered" evidence="1">
    <location>
        <begin position="533"/>
        <end position="576"/>
    </location>
</feature>
<accession>A0A8E0RW04</accession>
<feature type="region of interest" description="Disordered" evidence="1">
    <location>
        <begin position="870"/>
        <end position="940"/>
    </location>
</feature>
<feature type="region of interest" description="Disordered" evidence="1">
    <location>
        <begin position="977"/>
        <end position="1033"/>
    </location>
</feature>